<comment type="caution">
    <text evidence="2">The sequence shown here is derived from an EMBL/GenBank/DDBJ whole genome shotgun (WGS) entry which is preliminary data.</text>
</comment>
<keyword evidence="1" id="KW-1133">Transmembrane helix</keyword>
<sequence>MDLYAWHVRGTLLKRRRVVGVAQFRATFLGYCVLVLMNPSVLDVLELTMPAARLVADLGDCRMHRMDKRYVRGVWR</sequence>
<gene>
    <name evidence="2" type="ORF">DAA48_08950</name>
</gene>
<reference evidence="2 3" key="1">
    <citation type="submission" date="2018-03" db="EMBL/GenBank/DDBJ databases">
        <title>Aeromonas veronii whole genome sequencing and analysis.</title>
        <authorList>
            <person name="Xie H."/>
            <person name="Liu T."/>
            <person name="Wang K."/>
        </authorList>
    </citation>
    <scope>NUCLEOTIDE SEQUENCE [LARGE SCALE GENOMIC DNA]</scope>
    <source>
        <strain evidence="2 3">XH.VA.1</strain>
    </source>
</reference>
<dbReference type="AlphaFoldDB" id="A0A2T4N358"/>
<keyword evidence="1" id="KW-0812">Transmembrane</keyword>
<name>A0A2T4N358_AERVE</name>
<evidence type="ECO:0000256" key="1">
    <source>
        <dbReference type="SAM" id="Phobius"/>
    </source>
</evidence>
<dbReference type="EMBL" id="PZKL01000022">
    <property type="protein sequence ID" value="PTH81269.1"/>
    <property type="molecule type" value="Genomic_DNA"/>
</dbReference>
<organism evidence="2 3">
    <name type="scientific">Aeromonas veronii</name>
    <dbReference type="NCBI Taxonomy" id="654"/>
    <lineage>
        <taxon>Bacteria</taxon>
        <taxon>Pseudomonadati</taxon>
        <taxon>Pseudomonadota</taxon>
        <taxon>Gammaproteobacteria</taxon>
        <taxon>Aeromonadales</taxon>
        <taxon>Aeromonadaceae</taxon>
        <taxon>Aeromonas</taxon>
    </lineage>
</organism>
<feature type="transmembrane region" description="Helical" evidence="1">
    <location>
        <begin position="18"/>
        <end position="37"/>
    </location>
</feature>
<evidence type="ECO:0000313" key="3">
    <source>
        <dbReference type="Proteomes" id="UP000241986"/>
    </source>
</evidence>
<proteinExistence type="predicted"/>
<keyword evidence="1" id="KW-0472">Membrane</keyword>
<evidence type="ECO:0000313" key="2">
    <source>
        <dbReference type="EMBL" id="PTH81269.1"/>
    </source>
</evidence>
<dbReference type="Proteomes" id="UP000241986">
    <property type="component" value="Unassembled WGS sequence"/>
</dbReference>
<protein>
    <submittedName>
        <fullName evidence="2">Uncharacterized protein</fullName>
    </submittedName>
</protein>
<accession>A0A2T4N358</accession>